<keyword evidence="2" id="KW-0433">Leucine-rich repeat</keyword>
<dbReference type="Proteomes" id="UP000324705">
    <property type="component" value="Chromosome 3B"/>
</dbReference>
<gene>
    <name evidence="9" type="ORF">TRITD_3Bv1G022240</name>
</gene>
<evidence type="ECO:0000313" key="10">
    <source>
        <dbReference type="Proteomes" id="UP000324705"/>
    </source>
</evidence>
<dbReference type="InterPro" id="IPR027417">
    <property type="entry name" value="P-loop_NTPase"/>
</dbReference>
<dbReference type="PANTHER" id="PTHR23155:SF909">
    <property type="entry name" value="OS11G0673900 PROTEIN"/>
    <property type="match status" value="1"/>
</dbReference>
<dbReference type="InterPro" id="IPR044974">
    <property type="entry name" value="Disease_R_plants"/>
</dbReference>
<dbReference type="Gene3D" id="1.20.5.4130">
    <property type="match status" value="1"/>
</dbReference>
<dbReference type="GO" id="GO:0009626">
    <property type="term" value="P:plant-type hypersensitive response"/>
    <property type="evidence" value="ECO:0007669"/>
    <property type="project" value="UniProtKB-ARBA"/>
</dbReference>
<dbReference type="GO" id="GO:0042742">
    <property type="term" value="P:defense response to bacterium"/>
    <property type="evidence" value="ECO:0007669"/>
    <property type="project" value="UniProtKB-ARBA"/>
</dbReference>
<keyword evidence="10" id="KW-1185">Reference proteome</keyword>
<dbReference type="GO" id="GO:0002758">
    <property type="term" value="P:innate immune response-activating signaling pathway"/>
    <property type="evidence" value="ECO:0007669"/>
    <property type="project" value="UniProtKB-ARBA"/>
</dbReference>
<dbReference type="PRINTS" id="PR00364">
    <property type="entry name" value="DISEASERSIST"/>
</dbReference>
<comment type="similarity">
    <text evidence="1">Belongs to the disease resistance NB-LRR family.</text>
</comment>
<dbReference type="Gene3D" id="3.40.50.300">
    <property type="entry name" value="P-loop containing nucleotide triphosphate hydrolases"/>
    <property type="match status" value="1"/>
</dbReference>
<dbReference type="Pfam" id="PF18052">
    <property type="entry name" value="Rx_N"/>
    <property type="match status" value="1"/>
</dbReference>
<dbReference type="Gene3D" id="1.10.8.430">
    <property type="entry name" value="Helical domain of apoptotic protease-activating factors"/>
    <property type="match status" value="1"/>
</dbReference>
<dbReference type="AlphaFoldDB" id="A0A9R1Q925"/>
<accession>A0A9R1Q925</accession>
<feature type="domain" description="NB-ARC" evidence="6">
    <location>
        <begin position="190"/>
        <end position="343"/>
    </location>
</feature>
<dbReference type="SUPFAM" id="SSF52540">
    <property type="entry name" value="P-loop containing nucleoside triphosphate hydrolases"/>
    <property type="match status" value="1"/>
</dbReference>
<evidence type="ECO:0000256" key="4">
    <source>
        <dbReference type="ARBA" id="ARBA00022741"/>
    </source>
</evidence>
<dbReference type="Pfam" id="PF00931">
    <property type="entry name" value="NB-ARC"/>
    <property type="match status" value="1"/>
</dbReference>
<feature type="domain" description="Disease resistance N-terminal" evidence="7">
    <location>
        <begin position="9"/>
        <end position="88"/>
    </location>
</feature>
<dbReference type="InterPro" id="IPR038005">
    <property type="entry name" value="RX-like_CC"/>
</dbReference>
<evidence type="ECO:0000256" key="2">
    <source>
        <dbReference type="ARBA" id="ARBA00022614"/>
    </source>
</evidence>
<keyword evidence="4" id="KW-0547">Nucleotide-binding</keyword>
<dbReference type="InterPro" id="IPR042197">
    <property type="entry name" value="Apaf_helical"/>
</dbReference>
<dbReference type="Gramene" id="TRITD3Bv1G022240.6">
    <property type="protein sequence ID" value="TRITD3Bv1G022240.6"/>
    <property type="gene ID" value="TRITD3Bv1G022240"/>
</dbReference>
<evidence type="ECO:0000313" key="9">
    <source>
        <dbReference type="EMBL" id="VAH72285.1"/>
    </source>
</evidence>
<sequence>MAAILESLLGSCASKLQNIITDEAILILGVEEDLREVLQRVELIQCCRYDAEKRRTKELAVNNWLGQLRDVIYDVDEILDVARCKGSKLLPDDPSSSSSNAAACKGLSVSSCFCNIWSRRDVAVRIRSLNKKIENISKDKIFLTFNSSAQPNESGPTSKLIRSSNLVEPNLVGKEIIHSSRKLVDLVLANKEKKSYKLAVVGTGGVGKTTLAQKVYNDQKIKGSFRMHAWICVSQDYSEVTLLKEVLRNIGVHHEQGETIAELQKKLAETIEGKSFFLVLDDDVWHSNVWTDLLRPAFHETNVGIILVTTRDGQITKRIGVHHTHQVDLMEVEVGWELLWKSMNIEKEKEVHNLRETGIEIVHKCGRLPLAIKVTASALSSRKLTENEWKRYLGRFIGSQSILLDEIEEALYLSYDELPPRLKQCFLYCALYIEDSVIECDEVTWLWIAEGFIEEQQGQLIEDMAEEYYHDLIHQNLL</sequence>
<name>A0A9R1Q925_TRITD</name>
<dbReference type="PANTHER" id="PTHR23155">
    <property type="entry name" value="DISEASE RESISTANCE PROTEIN RP"/>
    <property type="match status" value="1"/>
</dbReference>
<proteinExistence type="inferred from homology"/>
<evidence type="ECO:0000259" key="6">
    <source>
        <dbReference type="Pfam" id="PF00931"/>
    </source>
</evidence>
<dbReference type="GO" id="GO:0043531">
    <property type="term" value="F:ADP binding"/>
    <property type="evidence" value="ECO:0007669"/>
    <property type="project" value="InterPro"/>
</dbReference>
<dbReference type="Pfam" id="PF23559">
    <property type="entry name" value="WHD_DRP"/>
    <property type="match status" value="1"/>
</dbReference>
<evidence type="ECO:0000256" key="5">
    <source>
        <dbReference type="ARBA" id="ARBA00022821"/>
    </source>
</evidence>
<evidence type="ECO:0000256" key="1">
    <source>
        <dbReference type="ARBA" id="ARBA00008894"/>
    </source>
</evidence>
<dbReference type="InterPro" id="IPR002182">
    <property type="entry name" value="NB-ARC"/>
</dbReference>
<dbReference type="EMBL" id="LT934116">
    <property type="protein sequence ID" value="VAH72285.1"/>
    <property type="molecule type" value="Genomic_DNA"/>
</dbReference>
<reference evidence="9 10" key="1">
    <citation type="submission" date="2017-09" db="EMBL/GenBank/DDBJ databases">
        <authorList>
            <consortium name="International Durum Wheat Genome Sequencing Consortium (IDWGSC)"/>
            <person name="Milanesi L."/>
        </authorList>
    </citation>
    <scope>NUCLEOTIDE SEQUENCE [LARGE SCALE GENOMIC DNA]</scope>
    <source>
        <strain evidence="10">cv. Svevo</strain>
    </source>
</reference>
<evidence type="ECO:0000256" key="3">
    <source>
        <dbReference type="ARBA" id="ARBA00022737"/>
    </source>
</evidence>
<feature type="domain" description="Disease resistance protein winged helix" evidence="8">
    <location>
        <begin position="432"/>
        <end position="478"/>
    </location>
</feature>
<evidence type="ECO:0000259" key="8">
    <source>
        <dbReference type="Pfam" id="PF23559"/>
    </source>
</evidence>
<evidence type="ECO:0000259" key="7">
    <source>
        <dbReference type="Pfam" id="PF18052"/>
    </source>
</evidence>
<protein>
    <submittedName>
        <fullName evidence="9">Uncharacterized protein</fullName>
    </submittedName>
</protein>
<dbReference type="InterPro" id="IPR058922">
    <property type="entry name" value="WHD_DRP"/>
</dbReference>
<dbReference type="FunFam" id="1.10.10.10:FF:000322">
    <property type="entry name" value="Probable disease resistance protein At1g63360"/>
    <property type="match status" value="1"/>
</dbReference>
<organism evidence="9 10">
    <name type="scientific">Triticum turgidum subsp. durum</name>
    <name type="common">Durum wheat</name>
    <name type="synonym">Triticum durum</name>
    <dbReference type="NCBI Taxonomy" id="4567"/>
    <lineage>
        <taxon>Eukaryota</taxon>
        <taxon>Viridiplantae</taxon>
        <taxon>Streptophyta</taxon>
        <taxon>Embryophyta</taxon>
        <taxon>Tracheophyta</taxon>
        <taxon>Spermatophyta</taxon>
        <taxon>Magnoliopsida</taxon>
        <taxon>Liliopsida</taxon>
        <taxon>Poales</taxon>
        <taxon>Poaceae</taxon>
        <taxon>BOP clade</taxon>
        <taxon>Pooideae</taxon>
        <taxon>Triticodae</taxon>
        <taxon>Triticeae</taxon>
        <taxon>Triticinae</taxon>
        <taxon>Triticum</taxon>
    </lineage>
</organism>
<dbReference type="InterPro" id="IPR041118">
    <property type="entry name" value="Rx_N"/>
</dbReference>
<keyword evidence="5" id="KW-0611">Plant defense</keyword>
<dbReference type="CDD" id="cd14798">
    <property type="entry name" value="RX-CC_like"/>
    <property type="match status" value="1"/>
</dbReference>
<keyword evidence="3" id="KW-0677">Repeat</keyword>